<dbReference type="Pfam" id="PF13432">
    <property type="entry name" value="TPR_16"/>
    <property type="match status" value="1"/>
</dbReference>
<dbReference type="CDD" id="cd01949">
    <property type="entry name" value="GGDEF"/>
    <property type="match status" value="1"/>
</dbReference>
<keyword evidence="1" id="KW-0677">Repeat</keyword>
<organism evidence="5 6">
    <name type="scientific">Solidesulfovibrio fructosivorans JJ]</name>
    <dbReference type="NCBI Taxonomy" id="596151"/>
    <lineage>
        <taxon>Bacteria</taxon>
        <taxon>Pseudomonadati</taxon>
        <taxon>Thermodesulfobacteriota</taxon>
        <taxon>Desulfovibrionia</taxon>
        <taxon>Desulfovibrionales</taxon>
        <taxon>Desulfovibrionaceae</taxon>
        <taxon>Solidesulfovibrio</taxon>
    </lineage>
</organism>
<dbReference type="SUPFAM" id="SSF48452">
    <property type="entry name" value="TPR-like"/>
    <property type="match status" value="1"/>
</dbReference>
<keyword evidence="5" id="KW-0808">Transferase</keyword>
<keyword evidence="5" id="KW-0723">Serine/threonine-protein kinase</keyword>
<dbReference type="SUPFAM" id="SSF55073">
    <property type="entry name" value="Nucleotide cyclase"/>
    <property type="match status" value="1"/>
</dbReference>
<dbReference type="SMART" id="SM00267">
    <property type="entry name" value="GGDEF"/>
    <property type="match status" value="1"/>
</dbReference>
<name>E1K088_SOLFR</name>
<dbReference type="eggNOG" id="COG0457">
    <property type="taxonomic scope" value="Bacteria"/>
</dbReference>
<dbReference type="Gene3D" id="3.30.70.270">
    <property type="match status" value="1"/>
</dbReference>
<dbReference type="Pfam" id="PF00990">
    <property type="entry name" value="GGDEF"/>
    <property type="match status" value="1"/>
</dbReference>
<dbReference type="Gene3D" id="1.25.40.10">
    <property type="entry name" value="Tetratricopeptide repeat domain"/>
    <property type="match status" value="1"/>
</dbReference>
<dbReference type="EMBL" id="AECZ01000028">
    <property type="protein sequence ID" value="EFL50006.1"/>
    <property type="molecule type" value="Genomic_DNA"/>
</dbReference>
<dbReference type="InterPro" id="IPR019734">
    <property type="entry name" value="TPR_rpt"/>
</dbReference>
<dbReference type="Proteomes" id="UP000006250">
    <property type="component" value="Unassembled WGS sequence"/>
</dbReference>
<dbReference type="PANTHER" id="PTHR12558:SF13">
    <property type="entry name" value="CELL DIVISION CYCLE PROTEIN 27 HOMOLOG"/>
    <property type="match status" value="1"/>
</dbReference>
<gene>
    <name evidence="5" type="ORF">DesfrDRAFT_3288</name>
</gene>
<dbReference type="InterPro" id="IPR000160">
    <property type="entry name" value="GGDEF_dom"/>
</dbReference>
<reference evidence="5 6" key="1">
    <citation type="submission" date="2010-08" db="EMBL/GenBank/DDBJ databases">
        <title>The draft genome of Desulfovibrio fructosovorans JJ.</title>
        <authorList>
            <consortium name="US DOE Joint Genome Institute (JGI-PGF)"/>
            <person name="Lucas S."/>
            <person name="Copeland A."/>
            <person name="Lapidus A."/>
            <person name="Cheng J.-F."/>
            <person name="Bruce D."/>
            <person name="Goodwin L."/>
            <person name="Pitluck S."/>
            <person name="Land M.L."/>
            <person name="Hauser L."/>
            <person name="Chang Y.-J."/>
            <person name="Jeffries C."/>
            <person name="Wall J.D."/>
            <person name="Stahl D.A."/>
            <person name="Arkin A.P."/>
            <person name="Dehal P."/>
            <person name="Stolyar S.M."/>
            <person name="Hazen T.C."/>
            <person name="Woyke T.J."/>
        </authorList>
    </citation>
    <scope>NUCLEOTIDE SEQUENCE [LARGE SCALE GENOMIC DNA]</scope>
    <source>
        <strain evidence="5 6">JJ</strain>
    </source>
</reference>
<dbReference type="PROSITE" id="PS50005">
    <property type="entry name" value="TPR"/>
    <property type="match status" value="2"/>
</dbReference>
<dbReference type="STRING" id="596151.DesfrDRAFT_3288"/>
<dbReference type="PROSITE" id="PS50887">
    <property type="entry name" value="GGDEF"/>
    <property type="match status" value="1"/>
</dbReference>
<evidence type="ECO:0000256" key="2">
    <source>
        <dbReference type="ARBA" id="ARBA00022803"/>
    </source>
</evidence>
<keyword evidence="5" id="KW-0418">Kinase</keyword>
<feature type="repeat" description="TPR" evidence="3">
    <location>
        <begin position="702"/>
        <end position="735"/>
    </location>
</feature>
<dbReference type="PANTHER" id="PTHR12558">
    <property type="entry name" value="CELL DIVISION CYCLE 16,23,27"/>
    <property type="match status" value="1"/>
</dbReference>
<dbReference type="InterPro" id="IPR011990">
    <property type="entry name" value="TPR-like_helical_dom_sf"/>
</dbReference>
<dbReference type="InterPro" id="IPR013105">
    <property type="entry name" value="TPR_2"/>
</dbReference>
<evidence type="ECO:0000259" key="4">
    <source>
        <dbReference type="PROSITE" id="PS50887"/>
    </source>
</evidence>
<keyword evidence="2 3" id="KW-0802">TPR repeat</keyword>
<feature type="repeat" description="TPR" evidence="3">
    <location>
        <begin position="634"/>
        <end position="667"/>
    </location>
</feature>
<dbReference type="Pfam" id="PF14559">
    <property type="entry name" value="TPR_19"/>
    <property type="match status" value="1"/>
</dbReference>
<dbReference type="RefSeq" id="WP_005995713.1">
    <property type="nucleotide sequence ID" value="NZ_AECZ01000028.1"/>
</dbReference>
<dbReference type="OrthoDB" id="5430072at2"/>
<comment type="caution">
    <text evidence="5">The sequence shown here is derived from an EMBL/GenBank/DDBJ whole genome shotgun (WGS) entry which is preliminary data.</text>
</comment>
<evidence type="ECO:0000256" key="1">
    <source>
        <dbReference type="ARBA" id="ARBA00022737"/>
    </source>
</evidence>
<feature type="domain" description="GGDEF" evidence="4">
    <location>
        <begin position="156"/>
        <end position="301"/>
    </location>
</feature>
<proteinExistence type="predicted"/>
<dbReference type="SMART" id="SM00028">
    <property type="entry name" value="TPR"/>
    <property type="match status" value="6"/>
</dbReference>
<accession>E1K088</accession>
<keyword evidence="6" id="KW-1185">Reference proteome</keyword>
<dbReference type="Pfam" id="PF07719">
    <property type="entry name" value="TPR_2"/>
    <property type="match status" value="1"/>
</dbReference>
<evidence type="ECO:0000256" key="3">
    <source>
        <dbReference type="PROSITE-ProRule" id="PRU00339"/>
    </source>
</evidence>
<evidence type="ECO:0000313" key="6">
    <source>
        <dbReference type="Proteomes" id="UP000006250"/>
    </source>
</evidence>
<evidence type="ECO:0000313" key="5">
    <source>
        <dbReference type="EMBL" id="EFL50006.1"/>
    </source>
</evidence>
<dbReference type="InterPro" id="IPR043128">
    <property type="entry name" value="Rev_trsase/Diguanyl_cyclase"/>
</dbReference>
<dbReference type="AlphaFoldDB" id="E1K088"/>
<dbReference type="GO" id="GO:0004674">
    <property type="term" value="F:protein serine/threonine kinase activity"/>
    <property type="evidence" value="ECO:0007669"/>
    <property type="project" value="UniProtKB-KW"/>
</dbReference>
<dbReference type="eggNOG" id="COG2199">
    <property type="taxonomic scope" value="Bacteria"/>
</dbReference>
<dbReference type="InterPro" id="IPR029787">
    <property type="entry name" value="Nucleotide_cyclase"/>
</dbReference>
<protein>
    <submittedName>
        <fullName evidence="5">Diguanylate cyclase and serine/threonine protein kinase with TPR repeats</fullName>
    </submittedName>
</protein>
<sequence>MPAASVTQRDLIANEQFLRDVFSRFLSFKTHSLFFPRDDDGLIAGFGPGHDQAVHLPAERKVLVPLAASDRLLGVFVARGASLGAPRTMLALLPRIAAMALEEIRLRHAATSDALTGLANADALTSVLTREIELVQDRILPGSASLVDPGLTGLRGGFGLVVLDVDHFSRLAARHGFVAAEGNLAEAGALLRRLCPEGGLAARLHDDLFGLFLPGATASRCREAAEGIVREVSRLTFETPATGESHALTASAGCVAYPQDMRGGQFVAPPAEQARVLLRKAKKALAVAKDLGRNQAMAFHRILAEGGVVLEALPLSRYAVSLGRFVDAEAGQRFLVWSPRHEGAHDIRKSDGERVSGRSPTMIKGEIALLEVGEDLAFAETLQCNDPGWAIEPGDRLLLAADSDEAGHAAAPDGPPKKDPATGLFSHADFLRQTAADREKRQTFSMALVLLPDPASEPRAGRPAEADVAEAAAVCRAHFGQAAVGGRFSSSKLVFYLPDREPAGLAEAAEAVLAGLGERLGGTAAVGVAGYPFLNHTRADVPENCRKALDHALLLPRGPKTAVFDTLSLTVSGDRHFAMGDIYAAMEEYKQALLADEGNTLARNSLGICLARLGRLDTARAEFDRVIGRDAKNTMALYNLGCVCRRLGENAAARKAFQKCLRANPGHIYSLLRLGRMSEEDKRFTTALKYYKRAMAAPGGAPLTLRHLARLAFKRGRNEEAREHLHQALLHDPKDAVSLHLMAKLYLKEGQDPAIAEAMARQAVALRPERTEFWQALARALTAQGRDGEARDALARAEGI</sequence>